<dbReference type="RefSeq" id="WP_062152242.1">
    <property type="nucleotide sequence ID" value="NZ_CP012373.2"/>
</dbReference>
<accession>A0A2N9YH41</accession>
<evidence type="ECO:0000313" key="1">
    <source>
        <dbReference type="EMBL" id="AUI69838.1"/>
    </source>
</evidence>
<keyword evidence="2" id="KW-1185">Reference proteome</keyword>
<gene>
    <name evidence="1" type="ORF">BLE401_14815</name>
</gene>
<proteinExistence type="predicted"/>
<evidence type="ECO:0000313" key="2">
    <source>
        <dbReference type="Proteomes" id="UP000234271"/>
    </source>
</evidence>
<dbReference type="Proteomes" id="UP000234271">
    <property type="component" value="Chromosome"/>
</dbReference>
<dbReference type="KEGG" id="blep:AL038_09465"/>
<dbReference type="EMBL" id="CP018889">
    <property type="protein sequence ID" value="AUI69838.1"/>
    <property type="molecule type" value="Genomic_DNA"/>
</dbReference>
<sequence>MNREVKATPIAHVTGSPEQVAEKAVLEQFVRYLFDERVSIVGIAAFARCLLLNVGRILNEMPAGNGTATIEKLLNDVVLELKTKPNGSGETLH</sequence>
<reference evidence="2" key="1">
    <citation type="submission" date="2016-12" db="EMBL/GenBank/DDBJ databases">
        <title>Complete Genome Sequence of Beggiatoa leptomitiformis D-401.</title>
        <authorList>
            <person name="Fomenkov A."/>
            <person name="Vincze T."/>
            <person name="Grabovich M."/>
            <person name="Anton B.P."/>
            <person name="Dubinina G."/>
            <person name="Orlova M."/>
            <person name="Belousova E."/>
            <person name="Roberts R.J."/>
        </authorList>
    </citation>
    <scope>NUCLEOTIDE SEQUENCE [LARGE SCALE GENOMIC DNA]</scope>
    <source>
        <strain evidence="2">D-401</strain>
    </source>
</reference>
<dbReference type="AlphaFoldDB" id="A0A2N9YH41"/>
<name>A0A2N9YH41_9GAMM</name>
<dbReference type="STRING" id="288004.AL038_09465"/>
<protein>
    <submittedName>
        <fullName evidence="1">Uncharacterized protein</fullName>
    </submittedName>
</protein>
<organism evidence="1 2">
    <name type="scientific">Beggiatoa leptomitoformis</name>
    <dbReference type="NCBI Taxonomy" id="288004"/>
    <lineage>
        <taxon>Bacteria</taxon>
        <taxon>Pseudomonadati</taxon>
        <taxon>Pseudomonadota</taxon>
        <taxon>Gammaproteobacteria</taxon>
        <taxon>Thiotrichales</taxon>
        <taxon>Thiotrichaceae</taxon>
        <taxon>Beggiatoa</taxon>
    </lineage>
</organism>